<keyword evidence="1" id="KW-1133">Transmembrane helix</keyword>
<feature type="domain" description="TadE-like" evidence="2">
    <location>
        <begin position="13"/>
        <end position="55"/>
    </location>
</feature>
<reference evidence="4" key="1">
    <citation type="journal article" date="2019" name="Int. J. Syst. Evol. Microbiol.">
        <title>The Global Catalogue of Microorganisms (GCM) 10K type strain sequencing project: providing services to taxonomists for standard genome sequencing and annotation.</title>
        <authorList>
            <consortium name="The Broad Institute Genomics Platform"/>
            <consortium name="The Broad Institute Genome Sequencing Center for Infectious Disease"/>
            <person name="Wu L."/>
            <person name="Ma J."/>
        </authorList>
    </citation>
    <scope>NUCLEOTIDE SEQUENCE [LARGE SCALE GENOMIC DNA]</scope>
    <source>
        <strain evidence="4">CGMCC 1.12859</strain>
    </source>
</reference>
<protein>
    <submittedName>
        <fullName evidence="3">TadE family protein</fullName>
    </submittedName>
</protein>
<keyword evidence="4" id="KW-1185">Reference proteome</keyword>
<gene>
    <name evidence="3" type="ORF">ACFQMG_06345</name>
</gene>
<dbReference type="InterPro" id="IPR012495">
    <property type="entry name" value="TadE-like_dom"/>
</dbReference>
<evidence type="ECO:0000313" key="4">
    <source>
        <dbReference type="Proteomes" id="UP001596435"/>
    </source>
</evidence>
<dbReference type="RefSeq" id="WP_345708209.1">
    <property type="nucleotide sequence ID" value="NZ_BAABKV010000001.1"/>
</dbReference>
<proteinExistence type="predicted"/>
<keyword evidence="1" id="KW-0472">Membrane</keyword>
<dbReference type="Proteomes" id="UP001596435">
    <property type="component" value="Unassembled WGS sequence"/>
</dbReference>
<dbReference type="EMBL" id="JBHTAJ010000009">
    <property type="protein sequence ID" value="MFC7179181.1"/>
    <property type="molecule type" value="Genomic_DNA"/>
</dbReference>
<accession>A0ABW2FPK3</accession>
<name>A0ABW2FPK3_9ACTN</name>
<comment type="caution">
    <text evidence="3">The sequence shown here is derived from an EMBL/GenBank/DDBJ whole genome shotgun (WGS) entry which is preliminary data.</text>
</comment>
<keyword evidence="1" id="KW-0812">Transmembrane</keyword>
<dbReference type="Pfam" id="PF07811">
    <property type="entry name" value="TadE"/>
    <property type="match status" value="1"/>
</dbReference>
<evidence type="ECO:0000256" key="1">
    <source>
        <dbReference type="SAM" id="Phobius"/>
    </source>
</evidence>
<evidence type="ECO:0000313" key="3">
    <source>
        <dbReference type="EMBL" id="MFC7179181.1"/>
    </source>
</evidence>
<feature type="transmembrane region" description="Helical" evidence="1">
    <location>
        <begin position="20"/>
        <end position="37"/>
    </location>
</feature>
<sequence length="147" mass="15050">MTRRPPVRPPDSGSVPIEAALLLPVVLAFVLIVVAAGRVQTAGAVVDAAARAGARAASLARTDDGADQAAADAVQDVLGRRGVHCAQDPNQPISRGTLQTGGGELATVTVRVRCAVPLRDLLGVGGLQGDKTMTGEFTSVVDRYRGD</sequence>
<evidence type="ECO:0000259" key="2">
    <source>
        <dbReference type="Pfam" id="PF07811"/>
    </source>
</evidence>
<organism evidence="3 4">
    <name type="scientific">Kitasatospora paranensis</name>
    <dbReference type="NCBI Taxonomy" id="258053"/>
    <lineage>
        <taxon>Bacteria</taxon>
        <taxon>Bacillati</taxon>
        <taxon>Actinomycetota</taxon>
        <taxon>Actinomycetes</taxon>
        <taxon>Kitasatosporales</taxon>
        <taxon>Streptomycetaceae</taxon>
        <taxon>Kitasatospora</taxon>
    </lineage>
</organism>